<keyword evidence="5" id="KW-0418">Kinase</keyword>
<dbReference type="SMART" id="SM00387">
    <property type="entry name" value="HATPase_c"/>
    <property type="match status" value="1"/>
</dbReference>
<dbReference type="CDD" id="cd00156">
    <property type="entry name" value="REC"/>
    <property type="match status" value="1"/>
</dbReference>
<feature type="domain" description="Response regulatory" evidence="9">
    <location>
        <begin position="921"/>
        <end position="1033"/>
    </location>
</feature>
<evidence type="ECO:0000259" key="8">
    <source>
        <dbReference type="PROSITE" id="PS50109"/>
    </source>
</evidence>
<evidence type="ECO:0000256" key="4">
    <source>
        <dbReference type="ARBA" id="ARBA00022679"/>
    </source>
</evidence>
<organism evidence="10 11">
    <name type="scientific">Sinorhizobium fredii (strain USDA 257)</name>
    <dbReference type="NCBI Taxonomy" id="1185652"/>
    <lineage>
        <taxon>Bacteria</taxon>
        <taxon>Pseudomonadati</taxon>
        <taxon>Pseudomonadota</taxon>
        <taxon>Alphaproteobacteria</taxon>
        <taxon>Hyphomicrobiales</taxon>
        <taxon>Rhizobiaceae</taxon>
        <taxon>Sinorhizobium/Ensifer group</taxon>
        <taxon>Sinorhizobium</taxon>
    </lineage>
</organism>
<dbReference type="eggNOG" id="COG2205">
    <property type="taxonomic scope" value="Bacteria"/>
</dbReference>
<dbReference type="PROSITE" id="PS50110">
    <property type="entry name" value="RESPONSE_REGULATORY"/>
    <property type="match status" value="1"/>
</dbReference>
<dbReference type="InterPro" id="IPR003594">
    <property type="entry name" value="HATPase_dom"/>
</dbReference>
<dbReference type="eggNOG" id="COG1457">
    <property type="taxonomic scope" value="Bacteria"/>
</dbReference>
<dbReference type="Pfam" id="PF02518">
    <property type="entry name" value="HATPase_c"/>
    <property type="match status" value="1"/>
</dbReference>
<gene>
    <name evidence="10" type="primary">arcB2</name>
    <name evidence="10" type="ORF">USDA257_c23250</name>
</gene>
<feature type="transmembrane region" description="Helical" evidence="7">
    <location>
        <begin position="144"/>
        <end position="164"/>
    </location>
</feature>
<dbReference type="SUPFAM" id="SSF55874">
    <property type="entry name" value="ATPase domain of HSP90 chaperone/DNA topoisomerase II/histidine kinase"/>
    <property type="match status" value="1"/>
</dbReference>
<evidence type="ECO:0000259" key="9">
    <source>
        <dbReference type="PROSITE" id="PS50110"/>
    </source>
</evidence>
<evidence type="ECO:0000313" key="10">
    <source>
        <dbReference type="EMBL" id="AFL50905.1"/>
    </source>
</evidence>
<dbReference type="CDD" id="cd00082">
    <property type="entry name" value="HisKA"/>
    <property type="match status" value="1"/>
</dbReference>
<proteinExistence type="predicted"/>
<keyword evidence="3 6" id="KW-0597">Phosphoprotein</keyword>
<dbReference type="PATRIC" id="fig|1185652.3.peg.2404"/>
<dbReference type="InterPro" id="IPR036890">
    <property type="entry name" value="HATPase_C_sf"/>
</dbReference>
<dbReference type="Gene3D" id="3.40.50.2300">
    <property type="match status" value="1"/>
</dbReference>
<dbReference type="GO" id="GO:0005886">
    <property type="term" value="C:plasma membrane"/>
    <property type="evidence" value="ECO:0007669"/>
    <property type="project" value="TreeGrafter"/>
</dbReference>
<dbReference type="InterPro" id="IPR001789">
    <property type="entry name" value="Sig_transdc_resp-reg_receiver"/>
</dbReference>
<dbReference type="PROSITE" id="PS50109">
    <property type="entry name" value="HIS_KIN"/>
    <property type="match status" value="1"/>
</dbReference>
<feature type="transmembrane region" description="Helical" evidence="7">
    <location>
        <begin position="457"/>
        <end position="480"/>
    </location>
</feature>
<feature type="transmembrane region" description="Helical" evidence="7">
    <location>
        <begin position="176"/>
        <end position="196"/>
    </location>
</feature>
<dbReference type="PRINTS" id="PR00344">
    <property type="entry name" value="BCTRLSENSOR"/>
</dbReference>
<dbReference type="AlphaFoldDB" id="I3X4U9"/>
<feature type="transmembrane region" description="Helical" evidence="7">
    <location>
        <begin position="110"/>
        <end position="132"/>
    </location>
</feature>
<dbReference type="EMBL" id="CP003563">
    <property type="protein sequence ID" value="AFL50905.1"/>
    <property type="molecule type" value="Genomic_DNA"/>
</dbReference>
<dbReference type="Gene3D" id="1.10.4160.10">
    <property type="entry name" value="Hydantoin permease"/>
    <property type="match status" value="1"/>
</dbReference>
<feature type="transmembrane region" description="Helical" evidence="7">
    <location>
        <begin position="612"/>
        <end position="631"/>
    </location>
</feature>
<dbReference type="GO" id="GO:0009927">
    <property type="term" value="F:histidine phosphotransfer kinase activity"/>
    <property type="evidence" value="ECO:0007669"/>
    <property type="project" value="TreeGrafter"/>
</dbReference>
<dbReference type="HOGENOM" id="CLU_008084_1_0_5"/>
<feature type="transmembrane region" description="Helical" evidence="7">
    <location>
        <begin position="264"/>
        <end position="291"/>
    </location>
</feature>
<evidence type="ECO:0000256" key="1">
    <source>
        <dbReference type="ARBA" id="ARBA00000085"/>
    </source>
</evidence>
<evidence type="ECO:0000313" key="11">
    <source>
        <dbReference type="Proteomes" id="UP000006180"/>
    </source>
</evidence>
<comment type="catalytic activity">
    <reaction evidence="1">
        <text>ATP + protein L-histidine = ADP + protein N-phospho-L-histidine.</text>
        <dbReference type="EC" id="2.7.13.3"/>
    </reaction>
</comment>
<dbReference type="Pfam" id="PF00072">
    <property type="entry name" value="Response_reg"/>
    <property type="match status" value="1"/>
</dbReference>
<dbReference type="RefSeq" id="WP_014763075.1">
    <property type="nucleotide sequence ID" value="NC_018000.1"/>
</dbReference>
<dbReference type="STRING" id="1185652.USDA257_c23250"/>
<dbReference type="SMART" id="SM00388">
    <property type="entry name" value="HisKA"/>
    <property type="match status" value="1"/>
</dbReference>
<evidence type="ECO:0000256" key="7">
    <source>
        <dbReference type="SAM" id="Phobius"/>
    </source>
</evidence>
<dbReference type="Gene3D" id="3.30.565.10">
    <property type="entry name" value="Histidine kinase-like ATPase, C-terminal domain"/>
    <property type="match status" value="1"/>
</dbReference>
<evidence type="ECO:0000256" key="6">
    <source>
        <dbReference type="PROSITE-ProRule" id="PRU00169"/>
    </source>
</evidence>
<dbReference type="PANTHER" id="PTHR43047:SF72">
    <property type="entry name" value="OSMOSENSING HISTIDINE PROTEIN KINASE SLN1"/>
    <property type="match status" value="1"/>
</dbReference>
<keyword evidence="7" id="KW-0812">Transmembrane</keyword>
<name>I3X4U9_SINF2</name>
<feature type="transmembrane region" description="Helical" evidence="7">
    <location>
        <begin position="72"/>
        <end position="90"/>
    </location>
</feature>
<dbReference type="InterPro" id="IPR011006">
    <property type="entry name" value="CheY-like_superfamily"/>
</dbReference>
<dbReference type="Pfam" id="PF00512">
    <property type="entry name" value="HisKA"/>
    <property type="match status" value="1"/>
</dbReference>
<accession>I3X4U9</accession>
<evidence type="ECO:0000256" key="3">
    <source>
        <dbReference type="ARBA" id="ARBA00022553"/>
    </source>
</evidence>
<feature type="transmembrane region" description="Helical" evidence="7">
    <location>
        <begin position="364"/>
        <end position="386"/>
    </location>
</feature>
<feature type="transmembrane region" description="Helical" evidence="7">
    <location>
        <begin position="46"/>
        <end position="66"/>
    </location>
</feature>
<evidence type="ECO:0000256" key="2">
    <source>
        <dbReference type="ARBA" id="ARBA00012438"/>
    </source>
</evidence>
<feature type="transmembrane region" description="Helical" evidence="7">
    <location>
        <begin position="225"/>
        <end position="243"/>
    </location>
</feature>
<feature type="modified residue" description="4-aspartylphosphate" evidence="6">
    <location>
        <position position="970"/>
    </location>
</feature>
<feature type="transmembrane region" description="Helical" evidence="7">
    <location>
        <begin position="392"/>
        <end position="410"/>
    </location>
</feature>
<keyword evidence="4 10" id="KW-0808">Transferase</keyword>
<dbReference type="PANTHER" id="PTHR43047">
    <property type="entry name" value="TWO-COMPONENT HISTIDINE PROTEIN KINASE"/>
    <property type="match status" value="1"/>
</dbReference>
<dbReference type="InterPro" id="IPR004358">
    <property type="entry name" value="Sig_transdc_His_kin-like_C"/>
</dbReference>
<dbReference type="eggNOG" id="COG0745">
    <property type="taxonomic scope" value="Bacteria"/>
</dbReference>
<feature type="domain" description="Histidine kinase" evidence="8">
    <location>
        <begin position="683"/>
        <end position="898"/>
    </location>
</feature>
<sequence>MAARQRIIPVRREYNRWVANQTLEDYALRFTAKSARRFSSERISQTAIGAISFLALEAIGGAITMSYGTTNAIVAILVASVMILLVGWPISRYAIRHGVDIDLLTRGASFGYIGSTITSLIYASFTFILFAIEASIMSGALELALGVPLWIGYIVSAVMVIPLVTHGVRLISKFQLVTQPFWIVLNILPFAFIALADWEKVGLWLAYAGIHHASGPAGTVAPFDLVEFGAASAVIFALMAQIGEQVDFLRFLPPDGQRKLHHRIAVFLAGSGWVIVGAPKLLAGSFLVVLALSAGVPSTRAADPAQMYYTAFGYIVPSETAALMLMVAFVVVSQLKINVMNAYAGSLAWSNFFSRLTHSHPGRVIWLVFNVAIALLLMELGIYRLLEETLGIFSIIAMAWLCTISADLFVNKPFGLSPPGIEFKRAHLYDINPVGLGTMGVSALLALAAHFGAMGEVAASLAPYIALVTAFVVSPLIAWWTEGKFYLARKPRKSWFRESEITCSICEHPFEPEDMAWCPAYAAPICSLCCSLDSRCHDMCKPKARLNTQISTVAKALLPDMVVAKLATRLGRYAISAVISITGIGIILAMIAHQTTAASPETAAVVERTIAVVFFVFAILAGVVSWFYVLAHDSRVVAEEESSRQNTLLLKEIAAHKKTDAALQNAKEAAESANRAKSRYVVGLSHELRTPLNAVLGYAQILERDETIPSSRQGAIKVIKRSADHLSGLIDGLLDISKIEAGKLQVYSNEINIHDFLDQIIDMFRPQAQAKGIGFEHNRAASLPQYVRTDEKRLRQILVNLLSNAVKFTDQGHIRFEIAYRSQVATFTIEDSGRGISDKDLPKIFDPFQRGDAEHRMPGLGLGLTITRLLTQTLGGEISVTSEKNRGTAFKVRLMLSAIDRPAALKDPVRKIRSYKGPHRTILVVDDNADHRDLMREVLVPLDFTVLTAASGADCLALIEATRPDLFLIDISMPGMNGWELVTKLREHGQTAPAIMLSANIGDGSAAGAIGHNDTLAKPFGVRQLTDKLAIHLGLEWIHEGDVKDLSPIGKTGTVTSPGDHHVRELIQLGEIGYVRGIEARLTEIALNPENQPFAEAVSAYVRAFDLSGYDAYLKRLLSEETNARA</sequence>
<dbReference type="GO" id="GO:0000155">
    <property type="term" value="F:phosphorelay sensor kinase activity"/>
    <property type="evidence" value="ECO:0007669"/>
    <property type="project" value="InterPro"/>
</dbReference>
<keyword evidence="7" id="KW-0472">Membrane</keyword>
<dbReference type="InterPro" id="IPR036097">
    <property type="entry name" value="HisK_dim/P_sf"/>
</dbReference>
<dbReference type="EC" id="2.7.13.3" evidence="2"/>
<protein>
    <recommendedName>
        <fullName evidence="2">histidine kinase</fullName>
        <ecNumber evidence="2">2.7.13.3</ecNumber>
    </recommendedName>
</protein>
<keyword evidence="7" id="KW-1133">Transmembrane helix</keyword>
<feature type="transmembrane region" description="Helical" evidence="7">
    <location>
        <begin position="573"/>
        <end position="592"/>
    </location>
</feature>
<dbReference type="Proteomes" id="UP000006180">
    <property type="component" value="Chromosome"/>
</dbReference>
<evidence type="ECO:0000256" key="5">
    <source>
        <dbReference type="ARBA" id="ARBA00022777"/>
    </source>
</evidence>
<feature type="transmembrane region" description="Helical" evidence="7">
    <location>
        <begin position="431"/>
        <end position="451"/>
    </location>
</feature>
<dbReference type="InterPro" id="IPR003661">
    <property type="entry name" value="HisK_dim/P_dom"/>
</dbReference>
<dbReference type="KEGG" id="sfd:USDA257_c23250"/>
<dbReference type="SUPFAM" id="SSF47384">
    <property type="entry name" value="Homodimeric domain of signal transducing histidine kinase"/>
    <property type="match status" value="1"/>
</dbReference>
<dbReference type="InterPro" id="IPR005467">
    <property type="entry name" value="His_kinase_dom"/>
</dbReference>
<feature type="transmembrane region" description="Helical" evidence="7">
    <location>
        <begin position="311"/>
        <end position="332"/>
    </location>
</feature>
<reference evidence="10 11" key="1">
    <citation type="journal article" date="2012" name="J. Bacteriol.">
        <title>Complete genome sequence of the broad-host-range strain Sinorhizobium fredii USDA257.</title>
        <authorList>
            <person name="Schuldes J."/>
            <person name="Rodriguez Orbegoso M."/>
            <person name="Schmeisser C."/>
            <person name="Krishnan H.B."/>
            <person name="Daniel R."/>
            <person name="Streit W.R."/>
        </authorList>
    </citation>
    <scope>NUCLEOTIDE SEQUENCE [LARGE SCALE GENOMIC DNA]</scope>
    <source>
        <strain evidence="10 11">USDA 257</strain>
    </source>
</reference>
<dbReference type="SUPFAM" id="SSF52172">
    <property type="entry name" value="CheY-like"/>
    <property type="match status" value="1"/>
</dbReference>
<dbReference type="SMART" id="SM00448">
    <property type="entry name" value="REC"/>
    <property type="match status" value="1"/>
</dbReference>
<dbReference type="Gene3D" id="1.10.287.130">
    <property type="match status" value="1"/>
</dbReference>
<dbReference type="FunFam" id="3.30.565.10:FF:000006">
    <property type="entry name" value="Sensor histidine kinase WalK"/>
    <property type="match status" value="1"/>
</dbReference>